<dbReference type="InterPro" id="IPR010056">
    <property type="entry name" value="Phage_rep_org__N"/>
</dbReference>
<dbReference type="AlphaFoldDB" id="A0A1D7XNQ7"/>
<organism evidence="2 3">
    <name type="scientific">Clostridium taeniosporum</name>
    <dbReference type="NCBI Taxonomy" id="394958"/>
    <lineage>
        <taxon>Bacteria</taxon>
        <taxon>Bacillati</taxon>
        <taxon>Bacillota</taxon>
        <taxon>Clostridia</taxon>
        <taxon>Eubacteriales</taxon>
        <taxon>Clostridiaceae</taxon>
        <taxon>Clostridium</taxon>
    </lineage>
</organism>
<dbReference type="OrthoDB" id="3199595at2"/>
<gene>
    <name evidence="2" type="ORF">BGI42_12885</name>
</gene>
<dbReference type="Proteomes" id="UP000094652">
    <property type="component" value="Chromosome"/>
</dbReference>
<dbReference type="RefSeq" id="WP_069681090.1">
    <property type="nucleotide sequence ID" value="NZ_CP017253.2"/>
</dbReference>
<dbReference type="Pfam" id="PF09681">
    <property type="entry name" value="Phage_rep_org_N"/>
    <property type="match status" value="1"/>
</dbReference>
<keyword evidence="3" id="KW-1185">Reference proteome</keyword>
<sequence length="307" mass="35478">MERKIVKLRVDMYNDTKFKIIDTMEDRDVIHYIWTRLLTLAGKVNLEGDLYLSKSIPYTVGTLALEFNRSAEKVKLALKVFIDLEMVELIEDNVYRVKNFVKHQNIKSKKEVDIAEKVECNEEKLSDINSAKVNKNLIEKIDNNDLKDKVTDVEYIVNKDIGKSIFDFEKEKQNNNNMVLNISEDIENKNNNIKVIELNNDKKSNADLAIINVKDNSKIQSENISDKSVLDKNLLNNEVSVKDKANLDKEFVFSKADNKKKRNKSKKQKRKEEESDIISIWDGDDIEDICGLSDEVPEGKLITTFKV</sequence>
<protein>
    <recommendedName>
        <fullName evidence="1">Phage replisome organiser N-terminal domain-containing protein</fullName>
    </recommendedName>
</protein>
<dbReference type="EMBL" id="CP017253">
    <property type="protein sequence ID" value="AOR24971.1"/>
    <property type="molecule type" value="Genomic_DNA"/>
</dbReference>
<evidence type="ECO:0000313" key="2">
    <source>
        <dbReference type="EMBL" id="AOR24971.1"/>
    </source>
</evidence>
<name>A0A1D7XNQ7_9CLOT</name>
<proteinExistence type="predicted"/>
<feature type="domain" description="Phage replisome organiser N-terminal" evidence="1">
    <location>
        <begin position="6"/>
        <end position="116"/>
    </location>
</feature>
<accession>A0A1D7XNQ7</accession>
<dbReference type="STRING" id="394958.BGI42_12885"/>
<evidence type="ECO:0000313" key="3">
    <source>
        <dbReference type="Proteomes" id="UP000094652"/>
    </source>
</evidence>
<reference evidence="3" key="1">
    <citation type="submission" date="2016-09" db="EMBL/GenBank/DDBJ databases">
        <title>Genomics of Clostridium taeniosporum, an organism which forms endospores with ribbon-like appendages.</title>
        <authorList>
            <person name="Walker J.R."/>
        </authorList>
    </citation>
    <scope>NUCLEOTIDE SEQUENCE [LARGE SCALE GENOMIC DNA]</scope>
    <source>
        <strain evidence="3">1/k</strain>
    </source>
</reference>
<dbReference type="KEGG" id="ctae:BGI42_12885"/>
<evidence type="ECO:0000259" key="1">
    <source>
        <dbReference type="Pfam" id="PF09681"/>
    </source>
</evidence>
<dbReference type="NCBIfam" id="TIGR01714">
    <property type="entry name" value="phage_rep_org_N"/>
    <property type="match status" value="1"/>
</dbReference>